<accession>A0A371JAT0</accession>
<dbReference type="GO" id="GO:0006355">
    <property type="term" value="P:regulation of DNA-templated transcription"/>
    <property type="evidence" value="ECO:0007669"/>
    <property type="project" value="InterPro"/>
</dbReference>
<dbReference type="RefSeq" id="WP_116041153.1">
    <property type="nucleotide sequence ID" value="NZ_NOJY02000001.1"/>
</dbReference>
<evidence type="ECO:0000256" key="2">
    <source>
        <dbReference type="ARBA" id="ARBA00049988"/>
    </source>
</evidence>
<dbReference type="OrthoDB" id="9935688at2"/>
<gene>
    <name evidence="3" type="ORF">CHL78_000940</name>
</gene>
<dbReference type="InterPro" id="IPR013321">
    <property type="entry name" value="Arc_rbn_hlx_hlx"/>
</dbReference>
<dbReference type="AlphaFoldDB" id="A0A371JAT0"/>
<dbReference type="SUPFAM" id="SSF47598">
    <property type="entry name" value="Ribbon-helix-helix"/>
    <property type="match status" value="1"/>
</dbReference>
<comment type="caution">
    <text evidence="3">The sequence shown here is derived from an EMBL/GenBank/DDBJ whole genome shotgun (WGS) entry which is preliminary data.</text>
</comment>
<keyword evidence="1" id="KW-1277">Toxin-antitoxin system</keyword>
<proteinExistence type="inferred from homology"/>
<keyword evidence="4" id="KW-1185">Reference proteome</keyword>
<dbReference type="InterPro" id="IPR010985">
    <property type="entry name" value="Ribbon_hlx_hlx"/>
</dbReference>
<sequence>MAVDRTKNDRLGITVTKELHQLIKEYAQLENRKVSNFIVNAIVEYLKSKYKIEL</sequence>
<reference evidence="3 4" key="1">
    <citation type="journal article" date="2017" name="Genome Announc.">
        <title>Draft Genome Sequence of Romboutsia weinsteinii sp. nov. Strain CCRI-19649(T) Isolated from Surface Water.</title>
        <authorList>
            <person name="Maheux A.F."/>
            <person name="Boudreau D.K."/>
            <person name="Berube E."/>
            <person name="Boissinot M."/>
            <person name="Cantin P."/>
            <person name="Raymond F."/>
            <person name="Corbeil J."/>
            <person name="Omar R.F."/>
            <person name="Bergeron M.G."/>
        </authorList>
    </citation>
    <scope>NUCLEOTIDE SEQUENCE [LARGE SCALE GENOMIC DNA]</scope>
    <source>
        <strain evidence="3 4">CCRI-19649</strain>
    </source>
</reference>
<dbReference type="Pfam" id="PF08681">
    <property type="entry name" value="TacA1"/>
    <property type="match status" value="1"/>
</dbReference>
<name>A0A371JAT0_9FIRM</name>
<dbReference type="InterPro" id="IPR014795">
    <property type="entry name" value="TacA_1-like"/>
</dbReference>
<dbReference type="EMBL" id="NOJY02000001">
    <property type="protein sequence ID" value="RDY29768.1"/>
    <property type="molecule type" value="Genomic_DNA"/>
</dbReference>
<evidence type="ECO:0000313" key="3">
    <source>
        <dbReference type="EMBL" id="RDY29768.1"/>
    </source>
</evidence>
<protein>
    <submittedName>
        <fullName evidence="3">DUF1778 domain-containing protein</fullName>
    </submittedName>
</protein>
<organism evidence="3 4">
    <name type="scientific">Romboutsia weinsteinii</name>
    <dbReference type="NCBI Taxonomy" id="2020949"/>
    <lineage>
        <taxon>Bacteria</taxon>
        <taxon>Bacillati</taxon>
        <taxon>Bacillota</taxon>
        <taxon>Clostridia</taxon>
        <taxon>Peptostreptococcales</taxon>
        <taxon>Peptostreptococcaceae</taxon>
        <taxon>Romboutsia</taxon>
    </lineage>
</organism>
<dbReference type="Proteomes" id="UP000215694">
    <property type="component" value="Unassembled WGS sequence"/>
</dbReference>
<dbReference type="Gene3D" id="1.10.1220.10">
    <property type="entry name" value="Met repressor-like"/>
    <property type="match status" value="1"/>
</dbReference>
<evidence type="ECO:0000256" key="1">
    <source>
        <dbReference type="ARBA" id="ARBA00022649"/>
    </source>
</evidence>
<comment type="similarity">
    <text evidence="2">Belongs to the TacA antitoxin family.</text>
</comment>
<evidence type="ECO:0000313" key="4">
    <source>
        <dbReference type="Proteomes" id="UP000215694"/>
    </source>
</evidence>